<dbReference type="OrthoDB" id="3243054at2"/>
<reference evidence="1" key="1">
    <citation type="journal article" date="2020" name="Biotechnol. Biofuels">
        <title>New insights from the biogas microbiome by comprehensive genome-resolved metagenomics of nearly 1600 species originating from multiple anaerobic digesters.</title>
        <authorList>
            <person name="Campanaro S."/>
            <person name="Treu L."/>
            <person name="Rodriguez-R L.M."/>
            <person name="Kovalovszki A."/>
            <person name="Ziels R.M."/>
            <person name="Maus I."/>
            <person name="Zhu X."/>
            <person name="Kougias P.G."/>
            <person name="Basile A."/>
            <person name="Luo G."/>
            <person name="Schluter A."/>
            <person name="Konstantinidis K.T."/>
            <person name="Angelidaki I."/>
        </authorList>
    </citation>
    <scope>NUCLEOTIDE SEQUENCE</scope>
    <source>
        <strain evidence="1">AS01afH2WH_6</strain>
    </source>
</reference>
<gene>
    <name evidence="1" type="ORF">GXW98_08205</name>
</gene>
<protein>
    <submittedName>
        <fullName evidence="1">Uncharacterized protein</fullName>
    </submittedName>
</protein>
<proteinExistence type="predicted"/>
<comment type="caution">
    <text evidence="1">The sequence shown here is derived from an EMBL/GenBank/DDBJ whole genome shotgun (WGS) entry which is preliminary data.</text>
</comment>
<dbReference type="RefSeq" id="WP_034252546.1">
    <property type="nucleotide sequence ID" value="NZ_CP181270.1"/>
</dbReference>
<evidence type="ECO:0000313" key="2">
    <source>
        <dbReference type="Proteomes" id="UP000767327"/>
    </source>
</evidence>
<organism evidence="1 2">
    <name type="scientific">Bifidobacterium crudilactis</name>
    <dbReference type="NCBI Taxonomy" id="327277"/>
    <lineage>
        <taxon>Bacteria</taxon>
        <taxon>Bacillati</taxon>
        <taxon>Actinomycetota</taxon>
        <taxon>Actinomycetes</taxon>
        <taxon>Bifidobacteriales</taxon>
        <taxon>Bifidobacteriaceae</taxon>
        <taxon>Bifidobacterium</taxon>
    </lineage>
</organism>
<dbReference type="Proteomes" id="UP000767327">
    <property type="component" value="Unassembled WGS sequence"/>
</dbReference>
<dbReference type="AlphaFoldDB" id="A0A971D025"/>
<evidence type="ECO:0000313" key="1">
    <source>
        <dbReference type="EMBL" id="NLT80248.1"/>
    </source>
</evidence>
<name>A0A971D025_9BIFI</name>
<dbReference type="EMBL" id="JAAXZR010000026">
    <property type="protein sequence ID" value="NLT80248.1"/>
    <property type="molecule type" value="Genomic_DNA"/>
</dbReference>
<reference evidence="1" key="2">
    <citation type="submission" date="2020-01" db="EMBL/GenBank/DDBJ databases">
        <authorList>
            <person name="Campanaro S."/>
        </authorList>
    </citation>
    <scope>NUCLEOTIDE SEQUENCE</scope>
    <source>
        <strain evidence="1">AS01afH2WH_6</strain>
    </source>
</reference>
<sequence>MFKRLFWVGVGFSIGVVAASKARSYAKAHTPAGAREFVFGRETNNVAVSTVLGLYDEFQTTRKAREAELNQQYVAASR</sequence>
<accession>A0A971D025</accession>
<dbReference type="GeneID" id="78115277"/>